<feature type="transmembrane region" description="Helical" evidence="1">
    <location>
        <begin position="19"/>
        <end position="40"/>
    </location>
</feature>
<feature type="transmembrane region" description="Helical" evidence="1">
    <location>
        <begin position="217"/>
        <end position="237"/>
    </location>
</feature>
<dbReference type="PANTHER" id="PTHR35307:SF3">
    <property type="entry name" value="DUF4220 DOMAIN-CONTAINING PROTEIN"/>
    <property type="match status" value="1"/>
</dbReference>
<dbReference type="AlphaFoldDB" id="A0AAP0E2N7"/>
<keyword evidence="1" id="KW-1133">Transmembrane helix</keyword>
<dbReference type="Proteomes" id="UP001417504">
    <property type="component" value="Unassembled WGS sequence"/>
</dbReference>
<keyword evidence="1" id="KW-0472">Membrane</keyword>
<feature type="transmembrane region" description="Helical" evidence="1">
    <location>
        <begin position="47"/>
        <end position="68"/>
    </location>
</feature>
<feature type="transmembrane region" description="Helical" evidence="1">
    <location>
        <begin position="88"/>
        <end position="106"/>
    </location>
</feature>
<feature type="transmembrane region" description="Helical" evidence="1">
    <location>
        <begin position="118"/>
        <end position="141"/>
    </location>
</feature>
<organism evidence="2 3">
    <name type="scientific">Stephania japonica</name>
    <dbReference type="NCBI Taxonomy" id="461633"/>
    <lineage>
        <taxon>Eukaryota</taxon>
        <taxon>Viridiplantae</taxon>
        <taxon>Streptophyta</taxon>
        <taxon>Embryophyta</taxon>
        <taxon>Tracheophyta</taxon>
        <taxon>Spermatophyta</taxon>
        <taxon>Magnoliopsida</taxon>
        <taxon>Ranunculales</taxon>
        <taxon>Menispermaceae</taxon>
        <taxon>Menispermoideae</taxon>
        <taxon>Cissampelideae</taxon>
        <taxon>Stephania</taxon>
    </lineage>
</organism>
<keyword evidence="3" id="KW-1185">Reference proteome</keyword>
<gene>
    <name evidence="2" type="ORF">Sjap_025996</name>
</gene>
<proteinExistence type="predicted"/>
<protein>
    <submittedName>
        <fullName evidence="2">Uncharacterized protein</fullName>
    </submittedName>
</protein>
<feature type="transmembrane region" description="Helical" evidence="1">
    <location>
        <begin position="257"/>
        <end position="281"/>
    </location>
</feature>
<evidence type="ECO:0000313" key="2">
    <source>
        <dbReference type="EMBL" id="KAK9085585.1"/>
    </source>
</evidence>
<comment type="caution">
    <text evidence="2">The sequence shown here is derived from an EMBL/GenBank/DDBJ whole genome shotgun (WGS) entry which is preliminary data.</text>
</comment>
<evidence type="ECO:0000256" key="1">
    <source>
        <dbReference type="SAM" id="Phobius"/>
    </source>
</evidence>
<keyword evidence="1" id="KW-0812">Transmembrane</keyword>
<sequence>MAKLQCADSKGYDSPVPIIGLYIAIASLVCLVLMLWDIFFAIRRKALYIPCRLFSLNSVTLTLLAIVSKLPVDLTTNMPSARDQLSKLTATTMSCICIGFMAPSLASNKRSESISNMISLSIFVVTVAVNICIQLGIGVIFSFIAEHIIIMCFMFMLLVILWLHINSDKEFISERNVETFQTIGQKGEQNSLIRRVKNWYISACINNPQRFICRSPLHSAVGPIFIMCSLVLLQATYRSIVVRTIEFCEGVSNYGWLMWIIVIIQIVTTIIGALTIAFRWLAIFHYFDKHFCFELVEDAHASMKLMSSARRSNMLSRILSLLILLVFFMFLVFIVVLMFAIYFIASLIPSRAKLKLRCCMHEGRKDIVSSFPWIKPYYEEKTRDGLVQLVIEVCVDDMNKWMNLKRDPSPMVDMLRKLDDCSTTTPQEPLKDYLHMGKVTLGDKYNVTCLSMVVLVKVVAASVLDPSIAIMRDTLGEALEIIYYVDRKMDVRYEDSRKRQLARRFWKEEDFDRSIKLLNTSEDTTNPVRCAISKINNASEILPEFAFHEGLVVQNFFYARRYATIEGLCSDVRRLFSEMLRHFLVQLPICVFKDVREGSIEDCEERARYLTKRLCKLNPLLEDEVQWKFPDGWPPNNSRIFDGGSSAPVQNVPATTAQNVLMPQANEQQPADEILPANASNNV</sequence>
<dbReference type="EMBL" id="JBBNAE010000011">
    <property type="protein sequence ID" value="KAK9085585.1"/>
    <property type="molecule type" value="Genomic_DNA"/>
</dbReference>
<evidence type="ECO:0000313" key="3">
    <source>
        <dbReference type="Proteomes" id="UP001417504"/>
    </source>
</evidence>
<dbReference type="PANTHER" id="PTHR35307">
    <property type="entry name" value="PROTEIN, PUTATIVE-RELATED"/>
    <property type="match status" value="1"/>
</dbReference>
<name>A0AAP0E2N7_9MAGN</name>
<feature type="transmembrane region" description="Helical" evidence="1">
    <location>
        <begin position="147"/>
        <end position="165"/>
    </location>
</feature>
<feature type="transmembrane region" description="Helical" evidence="1">
    <location>
        <begin position="318"/>
        <end position="345"/>
    </location>
</feature>
<reference evidence="2 3" key="1">
    <citation type="submission" date="2024-01" db="EMBL/GenBank/DDBJ databases">
        <title>Genome assemblies of Stephania.</title>
        <authorList>
            <person name="Yang L."/>
        </authorList>
    </citation>
    <scope>NUCLEOTIDE SEQUENCE [LARGE SCALE GENOMIC DNA]</scope>
    <source>
        <strain evidence="2">QJT</strain>
        <tissue evidence="2">Leaf</tissue>
    </source>
</reference>
<accession>A0AAP0E2N7</accession>